<dbReference type="Pfam" id="PF21787">
    <property type="entry name" value="TNP-like_RNaseH_N"/>
    <property type="match status" value="1"/>
</dbReference>
<dbReference type="GO" id="GO:0003677">
    <property type="term" value="F:DNA binding"/>
    <property type="evidence" value="ECO:0007669"/>
    <property type="project" value="UniProtKB-UniRule"/>
</dbReference>
<keyword evidence="3" id="KW-0862">Zinc</keyword>
<dbReference type="InterPro" id="IPR048366">
    <property type="entry name" value="TNP-like_GBD"/>
</dbReference>
<comment type="caution">
    <text evidence="7">The sequence shown here is derived from an EMBL/GenBank/DDBJ whole genome shotgun (WGS) entry which is preliminary data.</text>
</comment>
<proteinExistence type="predicted"/>
<name>A0ABD1F468_HYPHA</name>
<dbReference type="SMART" id="SM00692">
    <property type="entry name" value="DM3"/>
    <property type="match status" value="1"/>
</dbReference>
<evidence type="ECO:0000313" key="7">
    <source>
        <dbReference type="EMBL" id="KAL1510057.1"/>
    </source>
</evidence>
<sequence length="942" mass="107683">MVKQCYLCLCDENRSKKRPKVSFHKFPSNEKLREAWRAVCGLLPRDDTTKLKICSLHFLSTDYKEFNARGLGGKMALKPCAVPSVSVQCPLPFLPRLEVDIAQNMPSSSTAIDENKELAASSTKYIPSSSTAIDENEELAASSTKNIPSSSTAIDENEELAASSTKNMPYIVDLETASENMCPTPQKRQFFEPRFISEIRTPHMATPRKARRVLNLVRLNDRKKSQKIKMLQNKNNYLLRQIASLKELVKHLQSKGVMTEEAGNTLMDILPVTMQEIVSRKLKKKSCYSPELRSFALTLHFYSPKAYNYVRKHWEKLLPHPSTVRQWYRVVNGDPGFTQEAFNAMAIRAKSKIIVINLVIDEMSIKESMVYHSNAFHGGVDCGTLHTPQDNDNVPLATNALVFMAVSMNDHWKIPIGYFLNRGLSGGERANLVTQAFRLLHESNVKIYSVTFDGAASNLSTFTNLGANFDCYSVNFKPYFRNPVTGETCYVFLDLCHMIKLIRNTLGDKNVLKDQYNNVINWKYISDLHELQSKEGLRLGNKLTSKHILFNNNRMNVRLAMQVLSESVYKSFVFLSEVSDANLKTQFEGCLATANFCLIFNNISDLLNCKNRFSKRQFDTPLTKDNYYTLKQHAHNFITYIKNLKDVNGTPMLRTNRKTGFLGLIICLSNMFPLFEQLQTVNFTYLLTYKLSQDFLETFFSAIRSRGGFNNNPNAFQLKSAYKRLLVRHEIKEIENGNCLFDGVAILHVASTRTKNACPLGDVNMVNKPISDFGHDYISTFWQLSPYLENVVDYIAGYIAKKLSKKIDCLICIQQLLGKEMPLLSRIKDRGKYYVAPSKDVSSICKLAERILKQNSYRLKSTNIKCILVTEIGNKLGIPFNNIIMDEHVMSQCILDNHRFQLCRLIIDLYLNTRLFHEAKQMSSKQEYIRQKYTKLILFKGQ</sequence>
<dbReference type="PANTHER" id="PTHR47577">
    <property type="entry name" value="THAP DOMAIN-CONTAINING PROTEIN 6"/>
    <property type="match status" value="1"/>
</dbReference>
<dbReference type="PROSITE" id="PS50950">
    <property type="entry name" value="ZF_THAP"/>
    <property type="match status" value="1"/>
</dbReference>
<dbReference type="SUPFAM" id="SSF57716">
    <property type="entry name" value="Glucocorticoid receptor-like (DNA-binding domain)"/>
    <property type="match status" value="1"/>
</dbReference>
<organism evidence="7 8">
    <name type="scientific">Hypothenemus hampei</name>
    <name type="common">Coffee berry borer</name>
    <dbReference type="NCBI Taxonomy" id="57062"/>
    <lineage>
        <taxon>Eukaryota</taxon>
        <taxon>Metazoa</taxon>
        <taxon>Ecdysozoa</taxon>
        <taxon>Arthropoda</taxon>
        <taxon>Hexapoda</taxon>
        <taxon>Insecta</taxon>
        <taxon>Pterygota</taxon>
        <taxon>Neoptera</taxon>
        <taxon>Endopterygota</taxon>
        <taxon>Coleoptera</taxon>
        <taxon>Polyphaga</taxon>
        <taxon>Cucujiformia</taxon>
        <taxon>Curculionidae</taxon>
        <taxon>Scolytinae</taxon>
        <taxon>Hypothenemus</taxon>
    </lineage>
</organism>
<dbReference type="SMART" id="SM00980">
    <property type="entry name" value="THAP"/>
    <property type="match status" value="1"/>
</dbReference>
<dbReference type="Proteomes" id="UP001566132">
    <property type="component" value="Unassembled WGS sequence"/>
</dbReference>
<keyword evidence="4 5" id="KW-0238">DNA-binding</keyword>
<evidence type="ECO:0000259" key="6">
    <source>
        <dbReference type="PROSITE" id="PS50950"/>
    </source>
</evidence>
<dbReference type="EMBL" id="JBDJPC010000003">
    <property type="protein sequence ID" value="KAL1510057.1"/>
    <property type="molecule type" value="Genomic_DNA"/>
</dbReference>
<dbReference type="InterPro" id="IPR006612">
    <property type="entry name" value="THAP_Znf"/>
</dbReference>
<evidence type="ECO:0000256" key="1">
    <source>
        <dbReference type="ARBA" id="ARBA00022723"/>
    </source>
</evidence>
<reference evidence="7 8" key="1">
    <citation type="submission" date="2024-05" db="EMBL/GenBank/DDBJ databases">
        <title>Genetic variation in Jamaican populations of the coffee berry borer (Hypothenemus hampei).</title>
        <authorList>
            <person name="Errbii M."/>
            <person name="Myrie A."/>
        </authorList>
    </citation>
    <scope>NUCLEOTIDE SEQUENCE [LARGE SCALE GENOMIC DNA]</scope>
    <source>
        <strain evidence="7">JA-Hopewell-2020-01-JO</strain>
        <tissue evidence="7">Whole body</tissue>
    </source>
</reference>
<dbReference type="GO" id="GO:0008270">
    <property type="term" value="F:zinc ion binding"/>
    <property type="evidence" value="ECO:0007669"/>
    <property type="project" value="UniProtKB-KW"/>
</dbReference>
<dbReference type="InterPro" id="IPR038441">
    <property type="entry name" value="THAP_Znf_sf"/>
</dbReference>
<evidence type="ECO:0000256" key="5">
    <source>
        <dbReference type="PROSITE-ProRule" id="PRU00309"/>
    </source>
</evidence>
<evidence type="ECO:0000256" key="2">
    <source>
        <dbReference type="ARBA" id="ARBA00022771"/>
    </source>
</evidence>
<gene>
    <name evidence="7" type="ORF">ABEB36_004713</name>
</gene>
<dbReference type="InterPro" id="IPR048365">
    <property type="entry name" value="TNP-like_RNaseH_N"/>
</dbReference>
<dbReference type="Pfam" id="PF12017">
    <property type="entry name" value="Tnp_P_element"/>
    <property type="match status" value="1"/>
</dbReference>
<keyword evidence="8" id="KW-1185">Reference proteome</keyword>
<keyword evidence="2 5" id="KW-0863">Zinc-finger</keyword>
<dbReference type="Pfam" id="PF21789">
    <property type="entry name" value="TNP-like_RNaseH_C"/>
    <property type="match status" value="1"/>
</dbReference>
<evidence type="ECO:0000256" key="4">
    <source>
        <dbReference type="ARBA" id="ARBA00023125"/>
    </source>
</evidence>
<dbReference type="Gene3D" id="6.20.210.20">
    <property type="entry name" value="THAP domain"/>
    <property type="match status" value="1"/>
</dbReference>
<feature type="domain" description="THAP-type" evidence="6">
    <location>
        <begin position="1"/>
        <end position="86"/>
    </location>
</feature>
<keyword evidence="1" id="KW-0479">Metal-binding</keyword>
<dbReference type="InterPro" id="IPR048367">
    <property type="entry name" value="TNP-like_RNaseH_C"/>
</dbReference>
<protein>
    <recommendedName>
        <fullName evidence="6">THAP-type domain-containing protein</fullName>
    </recommendedName>
</protein>
<dbReference type="Pfam" id="PF05485">
    <property type="entry name" value="THAP"/>
    <property type="match status" value="1"/>
</dbReference>
<accession>A0ABD1F468</accession>
<dbReference type="Pfam" id="PF21788">
    <property type="entry name" value="TNP-like_GBD"/>
    <property type="match status" value="1"/>
</dbReference>
<dbReference type="AlphaFoldDB" id="A0ABD1F468"/>
<dbReference type="InterPro" id="IPR021896">
    <property type="entry name" value="THAP9-like_HTH"/>
</dbReference>
<evidence type="ECO:0000313" key="8">
    <source>
        <dbReference type="Proteomes" id="UP001566132"/>
    </source>
</evidence>
<evidence type="ECO:0000256" key="3">
    <source>
        <dbReference type="ARBA" id="ARBA00022833"/>
    </source>
</evidence>
<dbReference type="PANTHER" id="PTHR47577:SF2">
    <property type="entry name" value="THAP DOMAIN CONTAINING 9"/>
    <property type="match status" value="1"/>
</dbReference>